<evidence type="ECO:0000313" key="2">
    <source>
        <dbReference type="Proteomes" id="UP000013941"/>
    </source>
</evidence>
<dbReference type="KEGG" id="nzs:SLY_0740"/>
<dbReference type="Proteomes" id="UP000013941">
    <property type="component" value="Chromosome"/>
</dbReference>
<organism evidence="1 2">
    <name type="scientific">Strawberry lethal yellows phytoplasma (CPA) str. NZSb11</name>
    <dbReference type="NCBI Taxonomy" id="980422"/>
    <lineage>
        <taxon>Bacteria</taxon>
        <taxon>Bacillati</taxon>
        <taxon>Mycoplasmatota</taxon>
        <taxon>Mollicutes</taxon>
        <taxon>Acholeplasmatales</taxon>
        <taxon>Acholeplasmataceae</taxon>
        <taxon>Candidatus Phytoplasma</taxon>
        <taxon>16SrXII (Stolbur group)</taxon>
    </lineage>
</organism>
<protein>
    <submittedName>
        <fullName evidence="1">Uncharacterized protein</fullName>
    </submittedName>
</protein>
<name>R4RMU0_PHYAS</name>
<proteinExistence type="predicted"/>
<sequence length="38" mass="4204">MLSKNSNLGSNFFKIKASISEMIGTITINLIPKSIFNM</sequence>
<dbReference type="HOGENOM" id="CLU_3333591_0_0_14"/>
<keyword evidence="2" id="KW-1185">Reference proteome</keyword>
<dbReference type="EMBL" id="CP002548">
    <property type="protein sequence ID" value="AGL90655.1"/>
    <property type="molecule type" value="Genomic_DNA"/>
</dbReference>
<accession>R4RMU0</accession>
<dbReference type="AlphaFoldDB" id="R4RMU0"/>
<evidence type="ECO:0000313" key="1">
    <source>
        <dbReference type="EMBL" id="AGL90655.1"/>
    </source>
</evidence>
<reference evidence="1 2" key="1">
    <citation type="journal article" date="2013" name="BMC Genomics">
        <title>Comparison of the complete genome sequence of two closely related isolates of 'Candidatus Phytoplasma australiense' reveals genome plasticity.</title>
        <authorList>
            <person name="Andersen M.T."/>
            <person name="Liefting L.W."/>
            <person name="Havukkala I."/>
            <person name="Beever R.E."/>
        </authorList>
    </citation>
    <scope>NUCLEOTIDE SEQUENCE [LARGE SCALE GENOMIC DNA]</scope>
    <source>
        <strain evidence="1 2">NZSb11</strain>
    </source>
</reference>
<gene>
    <name evidence="1" type="ORF">SLY_0740</name>
</gene>